<evidence type="ECO:0000313" key="1">
    <source>
        <dbReference type="EMBL" id="KAG2236723.1"/>
    </source>
</evidence>
<dbReference type="Proteomes" id="UP000613177">
    <property type="component" value="Unassembled WGS sequence"/>
</dbReference>
<reference evidence="1" key="1">
    <citation type="submission" date="2021-01" db="EMBL/GenBank/DDBJ databases">
        <title>Metabolic potential, ecology and presence of endohyphal bacteria is reflected in genomic diversity of Mucoromycotina.</title>
        <authorList>
            <person name="Muszewska A."/>
            <person name="Okrasinska A."/>
            <person name="Steczkiewicz K."/>
            <person name="Drgas O."/>
            <person name="Orlowska M."/>
            <person name="Perlinska-Lenart U."/>
            <person name="Aleksandrzak-Piekarczyk T."/>
            <person name="Szatraj K."/>
            <person name="Zielenkiewicz U."/>
            <person name="Pilsyk S."/>
            <person name="Malc E."/>
            <person name="Mieczkowski P."/>
            <person name="Kruszewska J.S."/>
            <person name="Biernat P."/>
            <person name="Pawlowska J."/>
        </authorList>
    </citation>
    <scope>NUCLEOTIDE SEQUENCE</scope>
    <source>
        <strain evidence="1">WA0000018081</strain>
    </source>
</reference>
<dbReference type="OrthoDB" id="2265579at2759"/>
<sequence length="193" mass="22556">MILYDLESIEAKKKLNQPLQPSTVSKAVSYELREKNNFANAEILFGYLIEILDEKKNANVKYNEYDVTAFQRAVSTLVRYAPSPKDSRYYFNLTLAEFDKPLRTSTLELTILNNLVFVHSQHNDTMEDALNIIKTALEIGVFRFKVTEYYRHQPSRFNDPLSVFDTLSQKVLRYHGLEFNQDKTDIQKCIKKN</sequence>
<gene>
    <name evidence="1" type="ORF">INT48_000721</name>
</gene>
<accession>A0A8H7W1Q0</accession>
<dbReference type="EMBL" id="JAEPRE010000014">
    <property type="protein sequence ID" value="KAG2236723.1"/>
    <property type="molecule type" value="Genomic_DNA"/>
</dbReference>
<name>A0A8H7W1Q0_9FUNG</name>
<dbReference type="AlphaFoldDB" id="A0A8H7W1Q0"/>
<organism evidence="1 2">
    <name type="scientific">Thamnidium elegans</name>
    <dbReference type="NCBI Taxonomy" id="101142"/>
    <lineage>
        <taxon>Eukaryota</taxon>
        <taxon>Fungi</taxon>
        <taxon>Fungi incertae sedis</taxon>
        <taxon>Mucoromycota</taxon>
        <taxon>Mucoromycotina</taxon>
        <taxon>Mucoromycetes</taxon>
        <taxon>Mucorales</taxon>
        <taxon>Mucorineae</taxon>
        <taxon>Mucoraceae</taxon>
        <taxon>Thamnidium</taxon>
    </lineage>
</organism>
<evidence type="ECO:0000313" key="2">
    <source>
        <dbReference type="Proteomes" id="UP000613177"/>
    </source>
</evidence>
<proteinExistence type="predicted"/>
<protein>
    <submittedName>
        <fullName evidence="1">Uncharacterized protein</fullName>
    </submittedName>
</protein>
<keyword evidence="2" id="KW-1185">Reference proteome</keyword>
<comment type="caution">
    <text evidence="1">The sequence shown here is derived from an EMBL/GenBank/DDBJ whole genome shotgun (WGS) entry which is preliminary data.</text>
</comment>